<evidence type="ECO:0000313" key="2">
    <source>
        <dbReference type="Proteomes" id="UP000265703"/>
    </source>
</evidence>
<proteinExistence type="predicted"/>
<dbReference type="AlphaFoldDB" id="A0A397S982"/>
<evidence type="ECO:0008006" key="3">
    <source>
        <dbReference type="Google" id="ProtNLM"/>
    </source>
</evidence>
<dbReference type="PANTHER" id="PTHR14187">
    <property type="entry name" value="ALPHA KINASE/ELONGATION FACTOR 2 KINASE"/>
    <property type="match status" value="1"/>
</dbReference>
<protein>
    <recommendedName>
        <fullName evidence="3">Actin-like ATPase domain-containing protein</fullName>
    </recommendedName>
</protein>
<dbReference type="EMBL" id="QKYT01001905">
    <property type="protein sequence ID" value="RIA78874.1"/>
    <property type="molecule type" value="Genomic_DNA"/>
</dbReference>
<dbReference type="STRING" id="658196.A0A397S982"/>
<dbReference type="InterPro" id="IPR043129">
    <property type="entry name" value="ATPase_NBD"/>
</dbReference>
<dbReference type="Proteomes" id="UP000265703">
    <property type="component" value="Unassembled WGS sequence"/>
</dbReference>
<keyword evidence="2" id="KW-1185">Reference proteome</keyword>
<dbReference type="OrthoDB" id="2963168at2759"/>
<dbReference type="Gene3D" id="3.30.420.40">
    <property type="match status" value="2"/>
</dbReference>
<sequence>MSEGGIDIYNDIRVVFAIDFGTTFSGYAYAHKENPKEIIVKDDWKPYIGRFKTPTVIKYEDDKYTTVKSWGFPALAKKPKKKKKLKDSPVSSSKPIELFKLHFLESLEGEKPFLPDGLDYRKVVTDFMRELSKDLKNSLNRNWNSRLDFYSNVKIVLTVPAEYDDKAIAIFRECVFNAGLIKNKYSNNLKITTETEATAIYCLNSTMRDEHKLIPEASFMIVDCSGGTVDLTTRELLEDDQLSKLTERTRYYCGSCFIDQAFLKFLGEIVGKAAIESIKKHHYCQLQYIVQEFCNEVKIPFTGIVEIEEWGNRYPFEFDLEESLPMIKNYVEGEEKTRLQEAGWQIEIGFKDIKKMFDSVIDEIINLIKGQLDKSKKECSAIFLVGGFSESKYLQTRVKEEFCEIVPNISVPPQPIVAVLKGGI</sequence>
<organism evidence="1 2">
    <name type="scientific">Glomus cerebriforme</name>
    <dbReference type="NCBI Taxonomy" id="658196"/>
    <lineage>
        <taxon>Eukaryota</taxon>
        <taxon>Fungi</taxon>
        <taxon>Fungi incertae sedis</taxon>
        <taxon>Mucoromycota</taxon>
        <taxon>Glomeromycotina</taxon>
        <taxon>Glomeromycetes</taxon>
        <taxon>Glomerales</taxon>
        <taxon>Glomeraceae</taxon>
        <taxon>Glomus</taxon>
    </lineage>
</organism>
<evidence type="ECO:0000313" key="1">
    <source>
        <dbReference type="EMBL" id="RIA78874.1"/>
    </source>
</evidence>
<name>A0A397S982_9GLOM</name>
<comment type="caution">
    <text evidence="1">The sequence shown here is derived from an EMBL/GenBank/DDBJ whole genome shotgun (WGS) entry which is preliminary data.</text>
</comment>
<dbReference type="SUPFAM" id="SSF53067">
    <property type="entry name" value="Actin-like ATPase domain"/>
    <property type="match status" value="2"/>
</dbReference>
<dbReference type="PANTHER" id="PTHR14187:SF5">
    <property type="entry name" value="HEAT SHOCK 70 KDA PROTEIN 12A"/>
    <property type="match status" value="1"/>
</dbReference>
<gene>
    <name evidence="1" type="ORF">C1645_882964</name>
</gene>
<dbReference type="Gene3D" id="3.90.640.10">
    <property type="entry name" value="Actin, Chain A, domain 4"/>
    <property type="match status" value="1"/>
</dbReference>
<accession>A0A397S982</accession>
<reference evidence="1 2" key="1">
    <citation type="submission" date="2018-06" db="EMBL/GenBank/DDBJ databases">
        <title>Comparative genomics reveals the genomic features of Rhizophagus irregularis, R. cerebriforme, R. diaphanum and Gigaspora rosea, and their symbiotic lifestyle signature.</title>
        <authorList>
            <person name="Morin E."/>
            <person name="San Clemente H."/>
            <person name="Chen E.C.H."/>
            <person name="De La Providencia I."/>
            <person name="Hainaut M."/>
            <person name="Kuo A."/>
            <person name="Kohler A."/>
            <person name="Murat C."/>
            <person name="Tang N."/>
            <person name="Roy S."/>
            <person name="Loubradou J."/>
            <person name="Henrissat B."/>
            <person name="Grigoriev I.V."/>
            <person name="Corradi N."/>
            <person name="Roux C."/>
            <person name="Martin F.M."/>
        </authorList>
    </citation>
    <scope>NUCLEOTIDE SEQUENCE [LARGE SCALE GENOMIC DNA]</scope>
    <source>
        <strain evidence="1 2">DAOM 227022</strain>
    </source>
</reference>